<dbReference type="SUPFAM" id="SSF46689">
    <property type="entry name" value="Homeodomain-like"/>
    <property type="match status" value="1"/>
</dbReference>
<keyword evidence="2" id="KW-0238">DNA-binding</keyword>
<organism evidence="6 7">
    <name type="scientific">Myceligenerans pegani</name>
    <dbReference type="NCBI Taxonomy" id="2776917"/>
    <lineage>
        <taxon>Bacteria</taxon>
        <taxon>Bacillati</taxon>
        <taxon>Actinomycetota</taxon>
        <taxon>Actinomycetes</taxon>
        <taxon>Micrococcales</taxon>
        <taxon>Promicromonosporaceae</taxon>
        <taxon>Myceligenerans</taxon>
    </lineage>
</organism>
<gene>
    <name evidence="6" type="ORF">IHE71_22915</name>
</gene>
<evidence type="ECO:0000256" key="1">
    <source>
        <dbReference type="ARBA" id="ARBA00023015"/>
    </source>
</evidence>
<dbReference type="CDD" id="cd05013">
    <property type="entry name" value="SIS_RpiR"/>
    <property type="match status" value="1"/>
</dbReference>
<evidence type="ECO:0000259" key="4">
    <source>
        <dbReference type="PROSITE" id="PS51071"/>
    </source>
</evidence>
<dbReference type="InterPro" id="IPR036388">
    <property type="entry name" value="WH-like_DNA-bd_sf"/>
</dbReference>
<dbReference type="PROSITE" id="PS51071">
    <property type="entry name" value="HTH_RPIR"/>
    <property type="match status" value="1"/>
</dbReference>
<dbReference type="InterPro" id="IPR009057">
    <property type="entry name" value="Homeodomain-like_sf"/>
</dbReference>
<protein>
    <submittedName>
        <fullName evidence="6">MurR/RpiR family transcriptional regulator</fullName>
    </submittedName>
</protein>
<dbReference type="EMBL" id="JADAQT010000109">
    <property type="protein sequence ID" value="MBE1878550.1"/>
    <property type="molecule type" value="Genomic_DNA"/>
</dbReference>
<evidence type="ECO:0000313" key="7">
    <source>
        <dbReference type="Proteomes" id="UP000625527"/>
    </source>
</evidence>
<dbReference type="PANTHER" id="PTHR30514:SF18">
    <property type="entry name" value="RPIR-FAMILY TRANSCRIPTIONAL REGULATOR"/>
    <property type="match status" value="1"/>
</dbReference>
<dbReference type="InterPro" id="IPR001347">
    <property type="entry name" value="SIS_dom"/>
</dbReference>
<dbReference type="InterPro" id="IPR046348">
    <property type="entry name" value="SIS_dom_sf"/>
</dbReference>
<feature type="domain" description="HTH rpiR-type" evidence="4">
    <location>
        <begin position="23"/>
        <end position="100"/>
    </location>
</feature>
<dbReference type="Proteomes" id="UP000625527">
    <property type="component" value="Unassembled WGS sequence"/>
</dbReference>
<evidence type="ECO:0000259" key="5">
    <source>
        <dbReference type="PROSITE" id="PS51464"/>
    </source>
</evidence>
<comment type="caution">
    <text evidence="6">The sequence shown here is derived from an EMBL/GenBank/DDBJ whole genome shotgun (WGS) entry which is preliminary data.</text>
</comment>
<dbReference type="PROSITE" id="PS51464">
    <property type="entry name" value="SIS"/>
    <property type="match status" value="1"/>
</dbReference>
<name>A0ABR9N4F0_9MICO</name>
<evidence type="ECO:0000256" key="3">
    <source>
        <dbReference type="ARBA" id="ARBA00023163"/>
    </source>
</evidence>
<evidence type="ECO:0000256" key="2">
    <source>
        <dbReference type="ARBA" id="ARBA00023125"/>
    </source>
</evidence>
<feature type="domain" description="SIS" evidence="5">
    <location>
        <begin position="148"/>
        <end position="285"/>
    </location>
</feature>
<keyword evidence="1" id="KW-0805">Transcription regulation</keyword>
<proteinExistence type="predicted"/>
<evidence type="ECO:0000313" key="6">
    <source>
        <dbReference type="EMBL" id="MBE1878550.1"/>
    </source>
</evidence>
<dbReference type="PANTHER" id="PTHR30514">
    <property type="entry name" value="GLUCOKINASE"/>
    <property type="match status" value="1"/>
</dbReference>
<reference evidence="6 7" key="1">
    <citation type="submission" date="2020-10" db="EMBL/GenBank/DDBJ databases">
        <title>Myceligenerans pegani sp. nov., an endophytic actinomycete isolated from Peganum harmala L. in Xinjiang, China.</title>
        <authorList>
            <person name="Xin L."/>
        </authorList>
    </citation>
    <scope>NUCLEOTIDE SEQUENCE [LARGE SCALE GENOMIC DNA]</scope>
    <source>
        <strain evidence="6 7">TRM65318</strain>
    </source>
</reference>
<keyword evidence="3" id="KW-0804">Transcription</keyword>
<accession>A0ABR9N4F0</accession>
<dbReference type="SUPFAM" id="SSF53697">
    <property type="entry name" value="SIS domain"/>
    <property type="match status" value="1"/>
</dbReference>
<dbReference type="InterPro" id="IPR000281">
    <property type="entry name" value="HTH_RpiR"/>
</dbReference>
<dbReference type="Gene3D" id="1.10.10.10">
    <property type="entry name" value="Winged helix-like DNA-binding domain superfamily/Winged helix DNA-binding domain"/>
    <property type="match status" value="1"/>
</dbReference>
<sequence length="303" mass="32610">MTELDSTRTPAAVTDATKNRGIVDLRSRIRDHWNGMSPAAQSVCRVLAEISPERLLYMSAVELGAETRTSNATVIRTLQGLGYSGLADLKSSVAGPFTSEIAPVERARRRIEWTGGDPQDVWEKVTAEAAERIELLRRAFSLDHYEAAIRILLAAREVTAFGFGASFVVAEHLALKLRRIGRRARPVHSSGFRLADDLLGIGRDDAVVVFAPGRLPVDVKVLLDRARTVGAASILVSDELVKRLDDSVSVALYAPNTPTGLTGEPLTSMVLADALAQGVAASNGSDALETSHTLTTVRQQLGF</sequence>
<dbReference type="InterPro" id="IPR035472">
    <property type="entry name" value="RpiR-like_SIS"/>
</dbReference>
<dbReference type="InterPro" id="IPR047640">
    <property type="entry name" value="RpiR-like"/>
</dbReference>
<keyword evidence="7" id="KW-1185">Reference proteome</keyword>
<dbReference type="Gene3D" id="3.40.50.10490">
    <property type="entry name" value="Glucose-6-phosphate isomerase like protein, domain 1"/>
    <property type="match status" value="1"/>
</dbReference>